<dbReference type="Gene3D" id="3.40.1360.10">
    <property type="match status" value="1"/>
</dbReference>
<dbReference type="AlphaFoldDB" id="A3ZXD6"/>
<dbReference type="GO" id="GO:0003899">
    <property type="term" value="F:DNA-directed RNA polymerase activity"/>
    <property type="evidence" value="ECO:0007669"/>
    <property type="project" value="InterPro"/>
</dbReference>
<proteinExistence type="predicted"/>
<name>A3ZXD6_9BACT</name>
<organism evidence="3 4">
    <name type="scientific">Blastopirellula marina DSM 3645</name>
    <dbReference type="NCBI Taxonomy" id="314230"/>
    <lineage>
        <taxon>Bacteria</taxon>
        <taxon>Pseudomonadati</taxon>
        <taxon>Planctomycetota</taxon>
        <taxon>Planctomycetia</taxon>
        <taxon>Pirellulales</taxon>
        <taxon>Pirellulaceae</taxon>
        <taxon>Blastopirellula</taxon>
    </lineage>
</organism>
<dbReference type="Pfam" id="PF01807">
    <property type="entry name" value="Zn_ribbon_DnaG"/>
    <property type="match status" value="1"/>
</dbReference>
<dbReference type="RefSeq" id="WP_002653874.1">
    <property type="nucleotide sequence ID" value="NZ_CH672376.1"/>
</dbReference>
<dbReference type="InterPro" id="IPR034154">
    <property type="entry name" value="TOPRIM_DnaG/twinkle"/>
</dbReference>
<dbReference type="InterPro" id="IPR025048">
    <property type="entry name" value="DUF3987"/>
</dbReference>
<dbReference type="GO" id="GO:0006260">
    <property type="term" value="P:DNA replication"/>
    <property type="evidence" value="ECO:0007669"/>
    <property type="project" value="InterPro"/>
</dbReference>
<evidence type="ECO:0000313" key="4">
    <source>
        <dbReference type="Proteomes" id="UP000004358"/>
    </source>
</evidence>
<dbReference type="GO" id="GO:0003677">
    <property type="term" value="F:DNA binding"/>
    <property type="evidence" value="ECO:0007669"/>
    <property type="project" value="InterPro"/>
</dbReference>
<comment type="caution">
    <text evidence="3">The sequence shown here is derived from an EMBL/GenBank/DDBJ whole genome shotgun (WGS) entry which is preliminary data.</text>
</comment>
<evidence type="ECO:0000313" key="3">
    <source>
        <dbReference type="EMBL" id="EAQ78790.1"/>
    </source>
</evidence>
<protein>
    <submittedName>
        <fullName evidence="3">DNA primase domain protein</fullName>
    </submittedName>
</protein>
<dbReference type="EMBL" id="AANZ01000018">
    <property type="protein sequence ID" value="EAQ78790.1"/>
    <property type="molecule type" value="Genomic_DNA"/>
</dbReference>
<dbReference type="STRING" id="314230.DSM3645_29851"/>
<dbReference type="SUPFAM" id="SSF57783">
    <property type="entry name" value="Zinc beta-ribbon"/>
    <property type="match status" value="1"/>
</dbReference>
<dbReference type="Pfam" id="PF13148">
    <property type="entry name" value="DUF3987"/>
    <property type="match status" value="1"/>
</dbReference>
<dbReference type="OrthoDB" id="279540at2"/>
<feature type="domain" description="Zinc finger CHC2-type" evidence="2">
    <location>
        <begin position="5"/>
        <end position="54"/>
    </location>
</feature>
<evidence type="ECO:0000259" key="2">
    <source>
        <dbReference type="Pfam" id="PF01807"/>
    </source>
</evidence>
<evidence type="ECO:0000256" key="1">
    <source>
        <dbReference type="SAM" id="MobiDB-lite"/>
    </source>
</evidence>
<dbReference type="HOGENOM" id="CLU_020866_3_0_0"/>
<dbReference type="Proteomes" id="UP000004358">
    <property type="component" value="Unassembled WGS sequence"/>
</dbReference>
<dbReference type="InterPro" id="IPR036977">
    <property type="entry name" value="DNA_primase_Znf_CHC2"/>
</dbReference>
<feature type="compositionally biased region" description="Polar residues" evidence="1">
    <location>
        <begin position="765"/>
        <end position="778"/>
    </location>
</feature>
<dbReference type="Gene3D" id="3.90.580.10">
    <property type="entry name" value="Zinc finger, CHC2-type domain"/>
    <property type="match status" value="1"/>
</dbReference>
<sequence length="778" mass="85512">MKTVEDILGLLQSVHRQGSGWMACCPAHDDHTPSLSISEGDDGKVLMKCFAGCDFEKVVSALGLTIADLMPYSSHSAALQKSVIVATYDYQDEVGTMLFQVVRYQPKSFRQRQPDGKGGWKWSVKDVRSVPFHLPRLLTSQGDVVFFVEGEKDVIALEGIGCIATCNAGGASKWTAEHSVYLTHRDVVVLPDNDVPGGKHAETVAMSLQGIARTVKVVTLPGLGEKGDVSDWIAAGGTKEQLVNLADATRIWKLGSQAWPNIESLDYLQLPLFPVEVLPRGLQEFVEAESHATQTPSDLAAIMSLATCAAAIARKVRIEARPGFSEPTNLFVCVILDPGNRKSAVFADVIRPLKDLENELIEETTQTVAMLTSRRRQDEKRLQDLEKKGAHDVEARRDAEELAAELAQQPIPVAPRLIVEDATGEKLGMMLADQGGRIASFSAEGTVFDLMAGLYSKSGLPQMDVYLKGHNGDDLVTDRVGRETVRVTKPALTCAYTVQEIVLKAMSKNKAFRGRGLLGRFLYAIPESWIGHRQVACPPVPESVNDTYDQLIRRLFTIDGPVTLRLSREAAVAFESWEVEAEAMLADGGPLEGMHDWGAKLHGATLRLAGILHCVAGSPHEEVSICWVEAAITISRYLIPHAQTVFDSMTALSDPVTDGARYIVRWIEKNRLQEFSRRDAHQHGRRKFKKAEDIDAPLNELIGRGYIREQPINSESQSTPGRKPSRRYQVNPVLLQREAFASCPQYPQNAVSPPNLAHFEDSEDASLQTRALETGQVA</sequence>
<dbReference type="InterPro" id="IPR002694">
    <property type="entry name" value="Znf_CHC2"/>
</dbReference>
<feature type="region of interest" description="Disordered" evidence="1">
    <location>
        <begin position="745"/>
        <end position="778"/>
    </location>
</feature>
<gene>
    <name evidence="3" type="ORF">DSM3645_29851</name>
</gene>
<accession>A3ZXD6</accession>
<dbReference type="CDD" id="cd01029">
    <property type="entry name" value="TOPRIM_primases"/>
    <property type="match status" value="1"/>
</dbReference>
<dbReference type="GO" id="GO:0008270">
    <property type="term" value="F:zinc ion binding"/>
    <property type="evidence" value="ECO:0007669"/>
    <property type="project" value="InterPro"/>
</dbReference>
<dbReference type="eggNOG" id="COG0358">
    <property type="taxonomic scope" value="Bacteria"/>
</dbReference>
<reference evidence="3 4" key="1">
    <citation type="submission" date="2006-02" db="EMBL/GenBank/DDBJ databases">
        <authorList>
            <person name="Amann R."/>
            <person name="Ferriera S."/>
            <person name="Johnson J."/>
            <person name="Kravitz S."/>
            <person name="Halpern A."/>
            <person name="Remington K."/>
            <person name="Beeson K."/>
            <person name="Tran B."/>
            <person name="Rogers Y.-H."/>
            <person name="Friedman R."/>
            <person name="Venter J.C."/>
        </authorList>
    </citation>
    <scope>NUCLEOTIDE SEQUENCE [LARGE SCALE GENOMIC DNA]</scope>
    <source>
        <strain evidence="3 4">DSM 3645</strain>
    </source>
</reference>
<dbReference type="SUPFAM" id="SSF56731">
    <property type="entry name" value="DNA primase core"/>
    <property type="match status" value="1"/>
</dbReference>